<dbReference type="Proteomes" id="UP000789920">
    <property type="component" value="Unassembled WGS sequence"/>
</dbReference>
<sequence>GLLQNKPYNNNKMKEKESQDKEDNSRSQDQLSRISSPVRDKSDQNGLLAVSSSPTIKSKYFFIEDLSDDLRIAVKEKLIINTIILTMMNALDPEIFLVAKNIVYDIIHIRHKNQHKLYLFKQQPTTHQDNRIREKHMIGRKNENQELQPIKDMSVYYSSEVSKSDEENLSNM</sequence>
<keyword evidence="2" id="KW-1185">Reference proteome</keyword>
<comment type="caution">
    <text evidence="1">The sequence shown here is derived from an EMBL/GenBank/DDBJ whole genome shotgun (WGS) entry which is preliminary data.</text>
</comment>
<organism evidence="1 2">
    <name type="scientific">Racocetra persica</name>
    <dbReference type="NCBI Taxonomy" id="160502"/>
    <lineage>
        <taxon>Eukaryota</taxon>
        <taxon>Fungi</taxon>
        <taxon>Fungi incertae sedis</taxon>
        <taxon>Mucoromycota</taxon>
        <taxon>Glomeromycotina</taxon>
        <taxon>Glomeromycetes</taxon>
        <taxon>Diversisporales</taxon>
        <taxon>Gigasporaceae</taxon>
        <taxon>Racocetra</taxon>
    </lineage>
</organism>
<feature type="non-terminal residue" evidence="1">
    <location>
        <position position="1"/>
    </location>
</feature>
<protein>
    <submittedName>
        <fullName evidence="1">35000_t:CDS:1</fullName>
    </submittedName>
</protein>
<reference evidence="1" key="1">
    <citation type="submission" date="2021-06" db="EMBL/GenBank/DDBJ databases">
        <authorList>
            <person name="Kallberg Y."/>
            <person name="Tangrot J."/>
            <person name="Rosling A."/>
        </authorList>
    </citation>
    <scope>NUCLEOTIDE SEQUENCE</scope>
    <source>
        <strain evidence="1">MA461A</strain>
    </source>
</reference>
<evidence type="ECO:0000313" key="1">
    <source>
        <dbReference type="EMBL" id="CAG8543179.1"/>
    </source>
</evidence>
<evidence type="ECO:0000313" key="2">
    <source>
        <dbReference type="Proteomes" id="UP000789920"/>
    </source>
</evidence>
<name>A0ACA9LTH1_9GLOM</name>
<dbReference type="EMBL" id="CAJVQC010004637">
    <property type="protein sequence ID" value="CAG8543179.1"/>
    <property type="molecule type" value="Genomic_DNA"/>
</dbReference>
<accession>A0ACA9LTH1</accession>
<gene>
    <name evidence="1" type="ORF">RPERSI_LOCUS3643</name>
</gene>
<proteinExistence type="predicted"/>